<dbReference type="AlphaFoldDB" id="A0AAW1R895"/>
<evidence type="ECO:0000313" key="3">
    <source>
        <dbReference type="EMBL" id="KAK9829780.1"/>
    </source>
</evidence>
<accession>A0AAW1R895</accession>
<reference evidence="3 4" key="1">
    <citation type="journal article" date="2024" name="Nat. Commun.">
        <title>Phylogenomics reveals the evolutionary origins of lichenization in chlorophyte algae.</title>
        <authorList>
            <person name="Puginier C."/>
            <person name="Libourel C."/>
            <person name="Otte J."/>
            <person name="Skaloud P."/>
            <person name="Haon M."/>
            <person name="Grisel S."/>
            <person name="Petersen M."/>
            <person name="Berrin J.G."/>
            <person name="Delaux P.M."/>
            <person name="Dal Grande F."/>
            <person name="Keller J."/>
        </authorList>
    </citation>
    <scope>NUCLEOTIDE SEQUENCE [LARGE SCALE GENOMIC DNA]</scope>
    <source>
        <strain evidence="3 4">SAG 2043</strain>
    </source>
</reference>
<gene>
    <name evidence="3" type="ORF">WJX72_007874</name>
</gene>
<protein>
    <recommendedName>
        <fullName evidence="2">Amidase domain-containing protein</fullName>
    </recommendedName>
</protein>
<dbReference type="InterPro" id="IPR023631">
    <property type="entry name" value="Amidase_dom"/>
</dbReference>
<dbReference type="InterPro" id="IPR036928">
    <property type="entry name" value="AS_sf"/>
</dbReference>
<dbReference type="EMBL" id="JALJOR010000001">
    <property type="protein sequence ID" value="KAK9829780.1"/>
    <property type="molecule type" value="Genomic_DNA"/>
</dbReference>
<evidence type="ECO:0000313" key="4">
    <source>
        <dbReference type="Proteomes" id="UP001489004"/>
    </source>
</evidence>
<dbReference type="Pfam" id="PF01425">
    <property type="entry name" value="Amidase"/>
    <property type="match status" value="1"/>
</dbReference>
<comment type="caution">
    <text evidence="3">The sequence shown here is derived from an EMBL/GenBank/DDBJ whole genome shotgun (WGS) entry which is preliminary data.</text>
</comment>
<feature type="signal peptide" evidence="1">
    <location>
        <begin position="1"/>
        <end position="43"/>
    </location>
</feature>
<name>A0AAW1R895_9CHLO</name>
<feature type="domain" description="Amidase" evidence="2">
    <location>
        <begin position="115"/>
        <end position="399"/>
    </location>
</feature>
<keyword evidence="4" id="KW-1185">Reference proteome</keyword>
<sequence>MPREAVDIGAPDAPALEHSAGMRTVGAAFLTLLAAALLQTGNAQLGTAMVPNTTAAVGGLSYVRYSDYNSLAVTIEAVSYESACKNGAPAYPLVEATIEGVHAAMLAGNLTCSQLVKGYLQRISAYDKITMLNSVQSIDPNIEAVAAAKDAELTGYLANGTALPPLFCVPILFKDNYDAVGMPNTAGAVALLDNFPNTDSTMVAQVKAQGGVVLGKSNLCEWAQSAVYSIGSAFGVVRNAYDLDRTAGGSSGGPASAAAANLALLTFGSDTGSSIRTPAAAAHLVGIRPTIGLTSRAGIIPLNYFRDTGGPIGRTVRDVATAFGAVASNQYDPRDPLTALSANVTVPSSYTQFLDANGLKGKTVAVMDYLATRTGYDSEILAIFNQAVADIEALGATVIRNVTIKGNALGDKDFDPNQFQSWPTGFGNSSKFESLGGSCGDFVPALEDYLATATTKYKTGAKIFYDGLIHPVSATAFSNDLKNPNRTATYPPPNSGLICNCKSYVDDPCGAEFRKRFIQALDDNNATITIYPVQLGAPPHIGDFNAYFARNTYMSPSTGAPAIAVPMGASKGGLPTGLMMMARPFDEAALFTAAYAYEQKTKHRVPSKIFPECINGKPFVSYTSVLQANERAIGAPVTAPAPAPAVSVVSA</sequence>
<feature type="chain" id="PRO_5043755016" description="Amidase domain-containing protein" evidence="1">
    <location>
        <begin position="44"/>
        <end position="651"/>
    </location>
</feature>
<dbReference type="Proteomes" id="UP001489004">
    <property type="component" value="Unassembled WGS sequence"/>
</dbReference>
<keyword evidence="1" id="KW-0732">Signal</keyword>
<proteinExistence type="predicted"/>
<dbReference type="Gene3D" id="3.90.1300.10">
    <property type="entry name" value="Amidase signature (AS) domain"/>
    <property type="match status" value="1"/>
</dbReference>
<dbReference type="PANTHER" id="PTHR42678:SF34">
    <property type="entry name" value="OS04G0183300 PROTEIN"/>
    <property type="match status" value="1"/>
</dbReference>
<evidence type="ECO:0000256" key="1">
    <source>
        <dbReference type="SAM" id="SignalP"/>
    </source>
</evidence>
<dbReference type="SUPFAM" id="SSF75304">
    <property type="entry name" value="Amidase signature (AS) enzymes"/>
    <property type="match status" value="1"/>
</dbReference>
<dbReference type="PANTHER" id="PTHR42678">
    <property type="entry name" value="AMIDASE"/>
    <property type="match status" value="1"/>
</dbReference>
<evidence type="ECO:0000259" key="2">
    <source>
        <dbReference type="Pfam" id="PF01425"/>
    </source>
</evidence>
<organism evidence="3 4">
    <name type="scientific">[Myrmecia] bisecta</name>
    <dbReference type="NCBI Taxonomy" id="41462"/>
    <lineage>
        <taxon>Eukaryota</taxon>
        <taxon>Viridiplantae</taxon>
        <taxon>Chlorophyta</taxon>
        <taxon>core chlorophytes</taxon>
        <taxon>Trebouxiophyceae</taxon>
        <taxon>Trebouxiales</taxon>
        <taxon>Trebouxiaceae</taxon>
        <taxon>Myrmecia</taxon>
    </lineage>
</organism>